<dbReference type="PANTHER" id="PTHR42941:SF1">
    <property type="entry name" value="SLL1037 PROTEIN"/>
    <property type="match status" value="1"/>
</dbReference>
<sequence>MPRFLQDLWIMLRANLWLVPILGGLVAALFYFVAPPPPMHATMSTGGAGGGYDLFAQKLKQELAKDGFTLHLVNSTGSRENTRRLLDSNEGVQIALIQSGQENELSDKQRKKLHSLGAAFLEPVWLFTRRDLAVDTLLDLKNYRLAIGSSTGGTRMIVGPLLEANDIELTNLPEQWTTQSGTRAAEALVKGELDAAFFIGPAEQPLIQQLAANPELDLMNFGRSAAYQARLPFIRAIPIGEGLLNLGNDTPSKDLTTLAPSAVLAVNEDFHPALTPLFLEATKQITKQTSLIDSANDFPQAAPESFPLLDEAAYYHKNGLPLLQRYVPFIIASLADRYIILVIPLLVVLFPLFKVAGPIYRWRIRARIYRWYKYLREVDKRFLNHTLPERVDEEIEKLESLQEELSKVEVPLSYSNELYELHLHVRYVIRRLQAYKAEINGDLEQSQRINQDMDQLAADAVQHNHP</sequence>
<evidence type="ECO:0000313" key="2">
    <source>
        <dbReference type="EMBL" id="AKX60160.1"/>
    </source>
</evidence>
<proteinExistence type="predicted"/>
<evidence type="ECO:0000256" key="1">
    <source>
        <dbReference type="SAM" id="Phobius"/>
    </source>
</evidence>
<dbReference type="Gene3D" id="3.40.190.10">
    <property type="entry name" value="Periplasmic binding protein-like II"/>
    <property type="match status" value="2"/>
</dbReference>
<dbReference type="EMBL" id="CP012365">
    <property type="protein sequence ID" value="AKX60160.1"/>
    <property type="molecule type" value="Genomic_DNA"/>
</dbReference>
<gene>
    <name evidence="2" type="ORF">AKN88_09640</name>
</gene>
<keyword evidence="1" id="KW-0812">Transmembrane</keyword>
<dbReference type="Pfam" id="PF16868">
    <property type="entry name" value="NMT1_3"/>
    <property type="match status" value="1"/>
</dbReference>
<dbReference type="STRING" id="1697053.AKN87_00135"/>
<dbReference type="OrthoDB" id="237270at2"/>
<dbReference type="InterPro" id="IPR011852">
    <property type="entry name" value="TRAP_TAXI"/>
</dbReference>
<dbReference type="Proteomes" id="UP000063953">
    <property type="component" value="Chromosome"/>
</dbReference>
<dbReference type="RefSeq" id="WP_053101461.1">
    <property type="nucleotide sequence ID" value="NZ_CP012358.1"/>
</dbReference>
<keyword evidence="3" id="KW-1185">Reference proteome</keyword>
<dbReference type="KEGG" id="pbb:AKN87_00135"/>
<accession>A0A0K1XFK1</accession>
<keyword evidence="1" id="KW-1133">Transmembrane helix</keyword>
<dbReference type="PANTHER" id="PTHR42941">
    <property type="entry name" value="SLL1037 PROTEIN"/>
    <property type="match status" value="1"/>
</dbReference>
<keyword evidence="1" id="KW-0472">Membrane</keyword>
<dbReference type="GeneID" id="93982674"/>
<reference evidence="2 3" key="1">
    <citation type="journal article" date="2015" name="Genome Announc.">
        <title>Genome Sequences of Oblitimonas alkaliphila gen. nov. sp. nov. (Proposed), a Novel Bacterium of the Pseudomonadaceae Family.</title>
        <authorList>
            <person name="Lauer A.C."/>
            <person name="Nicholson A.C."/>
            <person name="Humrighouse B.W."/>
            <person name="Emery B."/>
            <person name="Drobish A."/>
            <person name="Juieng P."/>
            <person name="Loparev V."/>
            <person name="McQuiston J.R."/>
        </authorList>
    </citation>
    <scope>NUCLEOTIDE SEQUENCE [LARGE SCALE GENOMIC DNA]</scope>
    <source>
        <strain evidence="2 3">E5571</strain>
    </source>
</reference>
<feature type="transmembrane region" description="Helical" evidence="1">
    <location>
        <begin position="338"/>
        <end position="360"/>
    </location>
</feature>
<dbReference type="SUPFAM" id="SSF53850">
    <property type="entry name" value="Periplasmic binding protein-like II"/>
    <property type="match status" value="1"/>
</dbReference>
<organism evidence="2 3">
    <name type="scientific">Thiopseudomonas alkaliphila</name>
    <dbReference type="NCBI Taxonomy" id="1697053"/>
    <lineage>
        <taxon>Bacteria</taxon>
        <taxon>Pseudomonadati</taxon>
        <taxon>Pseudomonadota</taxon>
        <taxon>Gammaproteobacteria</taxon>
        <taxon>Pseudomonadales</taxon>
        <taxon>Pseudomonadaceae</taxon>
        <taxon>Thiopseudomonas</taxon>
    </lineage>
</organism>
<evidence type="ECO:0000313" key="3">
    <source>
        <dbReference type="Proteomes" id="UP000063953"/>
    </source>
</evidence>
<feature type="transmembrane region" description="Helical" evidence="1">
    <location>
        <begin position="12"/>
        <end position="34"/>
    </location>
</feature>
<protein>
    <submittedName>
        <fullName evidence="2">C4-dicarboxylate ABC transporter substrate-binding protein</fullName>
    </submittedName>
</protein>
<dbReference type="PATRIC" id="fig|1697052.3.peg.28"/>
<name>A0A0K1XFK1_9GAMM</name>
<dbReference type="AlphaFoldDB" id="A0A0K1XFK1"/>